<proteinExistence type="predicted"/>
<dbReference type="KEGG" id="vg:26636467"/>
<dbReference type="EMBL" id="KP411017">
    <property type="protein sequence ID" value="AJK28076.1"/>
    <property type="molecule type" value="Genomic_DNA"/>
</dbReference>
<evidence type="ECO:0000313" key="2">
    <source>
        <dbReference type="Proteomes" id="UP000032124"/>
    </source>
</evidence>
<name>A0A0C5ACD7_9CAUD</name>
<sequence length="126" mass="14385">MPTFIEVMPKYEAELLGEVFDMKPVGEANGEFIDGQMRTAFFTAHYADIANATASPLTQKNYEALKAINKYWKINAINWRKNKVFDVYNIPADQLIEEEEAFLLEMYPPPAEEEQPTTEENTTEGA</sequence>
<gene>
    <name evidence="1" type="ORF">CPT_Palmer9</name>
</gene>
<evidence type="ECO:0000313" key="1">
    <source>
        <dbReference type="EMBL" id="AJK28076.1"/>
    </source>
</evidence>
<keyword evidence="2" id="KW-1185">Reference proteome</keyword>
<protein>
    <submittedName>
        <fullName evidence="1">Uncharacterized protein</fullName>
    </submittedName>
</protein>
<reference evidence="1 2" key="1">
    <citation type="journal article" date="2015" name="Genome Announc.">
        <title>Complete Genome Sequence of Bacillus megaterium Podophage Palmer.</title>
        <authorList>
            <person name="Hargrove E.C."/>
            <person name="Lopez M.S."/>
            <person name="Hernandez A.C."/>
            <person name="Kuty Everett G.F."/>
        </authorList>
    </citation>
    <scope>NUCLEOTIDE SEQUENCE [LARGE SCALE GENOMIC DNA]</scope>
</reference>
<dbReference type="Proteomes" id="UP000032124">
    <property type="component" value="Segment"/>
</dbReference>
<dbReference type="GeneID" id="26636467"/>
<dbReference type="RefSeq" id="YP_009210044.1">
    <property type="nucleotide sequence ID" value="NC_028926.1"/>
</dbReference>
<organism evidence="1 2">
    <name type="scientific">Bacillus phage Palmer</name>
    <dbReference type="NCBI Taxonomy" id="1597966"/>
    <lineage>
        <taxon>Viruses</taxon>
        <taxon>Duplodnaviria</taxon>
        <taxon>Heunggongvirae</taxon>
        <taxon>Uroviricota</taxon>
        <taxon>Caudoviricetes</taxon>
        <taxon>Pagevirus</taxon>
        <taxon>Pagevirus palmer</taxon>
    </lineage>
</organism>
<dbReference type="OrthoDB" id="18917at10239"/>
<accession>A0A0C5ACD7</accession>